<evidence type="ECO:0000256" key="1">
    <source>
        <dbReference type="ARBA" id="ARBA00004651"/>
    </source>
</evidence>
<name>I0HZA7_CALAS</name>
<dbReference type="CDD" id="cd06261">
    <property type="entry name" value="TM_PBP2"/>
    <property type="match status" value="1"/>
</dbReference>
<keyword evidence="6 7" id="KW-0472">Membrane</keyword>
<keyword evidence="10" id="KW-1185">Reference proteome</keyword>
<evidence type="ECO:0000313" key="10">
    <source>
        <dbReference type="Proteomes" id="UP000007880"/>
    </source>
</evidence>
<dbReference type="SUPFAM" id="SSF161098">
    <property type="entry name" value="MetI-like"/>
    <property type="match status" value="1"/>
</dbReference>
<accession>I0HZA7</accession>
<dbReference type="InterPro" id="IPR000515">
    <property type="entry name" value="MetI-like"/>
</dbReference>
<dbReference type="HOGENOM" id="CLU_016047_16_2_0"/>
<dbReference type="eggNOG" id="COG0395">
    <property type="taxonomic scope" value="Bacteria"/>
</dbReference>
<dbReference type="STRING" id="926550.CLDAP_03050"/>
<comment type="subcellular location">
    <subcellularLocation>
        <location evidence="1 7">Cell membrane</location>
        <topology evidence="1 7">Multi-pass membrane protein</topology>
    </subcellularLocation>
</comment>
<evidence type="ECO:0000256" key="7">
    <source>
        <dbReference type="RuleBase" id="RU363032"/>
    </source>
</evidence>
<dbReference type="EMBL" id="AP012337">
    <property type="protein sequence ID" value="BAL98344.1"/>
    <property type="molecule type" value="Genomic_DNA"/>
</dbReference>
<reference evidence="9 10" key="1">
    <citation type="submission" date="2012-02" db="EMBL/GenBank/DDBJ databases">
        <title>Complete genome sequence of Caldilinea aerophila DSM 14535 (= NBRC 102666).</title>
        <authorList>
            <person name="Oguchi A."/>
            <person name="Hosoyama A."/>
            <person name="Sekine M."/>
            <person name="Fukai R."/>
            <person name="Kato Y."/>
            <person name="Nakamura S."/>
            <person name="Hanada S."/>
            <person name="Yamazaki S."/>
            <person name="Fujita N."/>
        </authorList>
    </citation>
    <scope>NUCLEOTIDE SEQUENCE [LARGE SCALE GENOMIC DNA]</scope>
    <source>
        <strain evidence="10">DSM 14535 / JCM 11387 / NBRC 104270 / STL-6-O1</strain>
    </source>
</reference>
<dbReference type="Pfam" id="PF00528">
    <property type="entry name" value="BPD_transp_1"/>
    <property type="match status" value="1"/>
</dbReference>
<keyword evidence="5 7" id="KW-1133">Transmembrane helix</keyword>
<evidence type="ECO:0000256" key="6">
    <source>
        <dbReference type="ARBA" id="ARBA00023136"/>
    </source>
</evidence>
<feature type="transmembrane region" description="Helical" evidence="7">
    <location>
        <begin position="105"/>
        <end position="125"/>
    </location>
</feature>
<dbReference type="Proteomes" id="UP000007880">
    <property type="component" value="Chromosome"/>
</dbReference>
<dbReference type="RefSeq" id="WP_014431586.1">
    <property type="nucleotide sequence ID" value="NC_017079.1"/>
</dbReference>
<protein>
    <submittedName>
        <fullName evidence="9">Putative ABC transporter permease protein</fullName>
    </submittedName>
</protein>
<dbReference type="PANTHER" id="PTHR43744">
    <property type="entry name" value="ABC TRANSPORTER PERMEASE PROTEIN MG189-RELATED-RELATED"/>
    <property type="match status" value="1"/>
</dbReference>
<evidence type="ECO:0000256" key="4">
    <source>
        <dbReference type="ARBA" id="ARBA00022692"/>
    </source>
</evidence>
<evidence type="ECO:0000256" key="5">
    <source>
        <dbReference type="ARBA" id="ARBA00022989"/>
    </source>
</evidence>
<sequence length="141" mass="15933">MGTIWPLVVPAFFGNALYVFLLRQFMMTIPNELSDAARIDSAGELDIFWRIILPLIKPALATVALFTFVATYRDFLGPLIYLTEQNQWTISLGLKMFQNMYGAQWQLMMAAATLTMIPTVILFFLTQRTFIEGIALTGIKG</sequence>
<dbReference type="GO" id="GO:0005886">
    <property type="term" value="C:plasma membrane"/>
    <property type="evidence" value="ECO:0007669"/>
    <property type="project" value="UniProtKB-SubCell"/>
</dbReference>
<organism evidence="9 10">
    <name type="scientific">Caldilinea aerophila (strain DSM 14535 / JCM 11387 / NBRC 104270 / STL-6-O1)</name>
    <dbReference type="NCBI Taxonomy" id="926550"/>
    <lineage>
        <taxon>Bacteria</taxon>
        <taxon>Bacillati</taxon>
        <taxon>Chloroflexota</taxon>
        <taxon>Caldilineae</taxon>
        <taxon>Caldilineales</taxon>
        <taxon>Caldilineaceae</taxon>
        <taxon>Caldilinea</taxon>
    </lineage>
</organism>
<dbReference type="PROSITE" id="PS50928">
    <property type="entry name" value="ABC_TM1"/>
    <property type="match status" value="1"/>
</dbReference>
<proteinExistence type="inferred from homology"/>
<dbReference type="AlphaFoldDB" id="I0HZA7"/>
<comment type="similarity">
    <text evidence="7">Belongs to the binding-protein-dependent transport system permease family.</text>
</comment>
<keyword evidence="3" id="KW-1003">Cell membrane</keyword>
<keyword evidence="4 7" id="KW-0812">Transmembrane</keyword>
<dbReference type="PANTHER" id="PTHR43744:SF12">
    <property type="entry name" value="ABC TRANSPORTER PERMEASE PROTEIN MG189-RELATED"/>
    <property type="match status" value="1"/>
</dbReference>
<dbReference type="KEGG" id="cap:CLDAP_03050"/>
<dbReference type="GO" id="GO:0055085">
    <property type="term" value="P:transmembrane transport"/>
    <property type="evidence" value="ECO:0007669"/>
    <property type="project" value="InterPro"/>
</dbReference>
<evidence type="ECO:0000256" key="2">
    <source>
        <dbReference type="ARBA" id="ARBA00022448"/>
    </source>
</evidence>
<dbReference type="OrthoDB" id="9771544at2"/>
<dbReference type="Gene3D" id="1.10.3720.10">
    <property type="entry name" value="MetI-like"/>
    <property type="match status" value="1"/>
</dbReference>
<feature type="domain" description="ABC transmembrane type-1" evidence="8">
    <location>
        <begin position="1"/>
        <end position="126"/>
    </location>
</feature>
<feature type="transmembrane region" description="Helical" evidence="7">
    <location>
        <begin position="47"/>
        <end position="72"/>
    </location>
</feature>
<gene>
    <name evidence="9" type="ordered locus">CLDAP_03050</name>
</gene>
<dbReference type="InterPro" id="IPR035906">
    <property type="entry name" value="MetI-like_sf"/>
</dbReference>
<evidence type="ECO:0000259" key="8">
    <source>
        <dbReference type="PROSITE" id="PS50928"/>
    </source>
</evidence>
<evidence type="ECO:0000256" key="3">
    <source>
        <dbReference type="ARBA" id="ARBA00022475"/>
    </source>
</evidence>
<feature type="transmembrane region" description="Helical" evidence="7">
    <location>
        <begin position="6"/>
        <end position="26"/>
    </location>
</feature>
<keyword evidence="2 7" id="KW-0813">Transport</keyword>
<evidence type="ECO:0000313" key="9">
    <source>
        <dbReference type="EMBL" id="BAL98344.1"/>
    </source>
</evidence>